<keyword evidence="1" id="KW-0732">Signal</keyword>
<feature type="chain" id="PRO_5019726123" evidence="1">
    <location>
        <begin position="49"/>
        <end position="85"/>
    </location>
</feature>
<keyword evidence="3" id="KW-1185">Reference proteome</keyword>
<evidence type="ECO:0000256" key="1">
    <source>
        <dbReference type="SAM" id="SignalP"/>
    </source>
</evidence>
<proteinExistence type="predicted"/>
<feature type="non-terminal residue" evidence="2">
    <location>
        <position position="1"/>
    </location>
</feature>
<dbReference type="EMBL" id="QWLN02004554">
    <property type="protein sequence ID" value="TEA38990.1"/>
    <property type="molecule type" value="Genomic_DNA"/>
</dbReference>
<dbReference type="AlphaFoldDB" id="A0A484GUI1"/>
<gene>
    <name evidence="2" type="ORF">DBR06_SOUSAS1710078</name>
</gene>
<evidence type="ECO:0000313" key="2">
    <source>
        <dbReference type="EMBL" id="TEA38990.1"/>
    </source>
</evidence>
<reference evidence="2 3" key="1">
    <citation type="journal article" date="2018" name="Genomics">
        <title>Molecular footprints of inshore aquatic adaptation in Indo-Pacific humpback dolphin (Sousa chinensis).</title>
        <authorList>
            <person name="Ming Y."/>
            <person name="Jian J."/>
            <person name="Yu F."/>
            <person name="Yu X."/>
            <person name="Wang J."/>
            <person name="Liu W."/>
        </authorList>
    </citation>
    <scope>NUCLEOTIDE SEQUENCE [LARGE SCALE GENOMIC DNA]</scope>
    <source>
        <strain evidence="2">MY-2018</strain>
        <tissue evidence="2">Skin</tissue>
    </source>
</reference>
<sequence>QGVHSAILASQPFLLITKPTEANRTHPPQFLLNVFLLLLLCQFWSKDADETTLIPEKNTFLTFKSPFPVKGMANIQASASVLHLH</sequence>
<accession>A0A484GUI1</accession>
<protein>
    <submittedName>
        <fullName evidence="2">Uncharacterized protein</fullName>
    </submittedName>
</protein>
<feature type="signal peptide" evidence="1">
    <location>
        <begin position="1"/>
        <end position="48"/>
    </location>
</feature>
<evidence type="ECO:0000313" key="3">
    <source>
        <dbReference type="Proteomes" id="UP000295264"/>
    </source>
</evidence>
<dbReference type="Proteomes" id="UP000295264">
    <property type="component" value="Unassembled WGS sequence"/>
</dbReference>
<comment type="caution">
    <text evidence="2">The sequence shown here is derived from an EMBL/GenBank/DDBJ whole genome shotgun (WGS) entry which is preliminary data.</text>
</comment>
<name>A0A484GUI1_SOUCH</name>
<organism evidence="2 3">
    <name type="scientific">Sousa chinensis</name>
    <name type="common">Indo-pacific humpbacked dolphin</name>
    <name type="synonym">Steno chinensis</name>
    <dbReference type="NCBI Taxonomy" id="103600"/>
    <lineage>
        <taxon>Eukaryota</taxon>
        <taxon>Metazoa</taxon>
        <taxon>Chordata</taxon>
        <taxon>Craniata</taxon>
        <taxon>Vertebrata</taxon>
        <taxon>Euteleostomi</taxon>
        <taxon>Mammalia</taxon>
        <taxon>Eutheria</taxon>
        <taxon>Laurasiatheria</taxon>
        <taxon>Artiodactyla</taxon>
        <taxon>Whippomorpha</taxon>
        <taxon>Cetacea</taxon>
        <taxon>Odontoceti</taxon>
        <taxon>Delphinidae</taxon>
        <taxon>Sousa</taxon>
    </lineage>
</organism>